<dbReference type="InterPro" id="IPR029464">
    <property type="entry name" value="HSDR_N"/>
</dbReference>
<sequence length="359" mass="42750">MPFEENIKKFTENIPEKMKHIKSEDGTINALINPFLDLLGYDITDPKEVEYQYDVNIELGVPKLNKKGKIDIIILNNTNKPEIIIECKKIKKKLTKKDETQLRSYYNIIDNCRLAILTNGIIYKFFTNTDKLMDRTPFLEIDLRNLSKVDISELEMFTKEKYNSKNLENIVMNNKIRNQLNKEFEHPSDDFVKIIAKKVDNGVMNKNKIIKYRRIIKNNLKIISNEKSEPNYEFEMKFRGFNEEEENKFIKLYNKLPEKFKDNEFIENTTIIKINKGEKIPKNSLYIYSSTTNPVEEIMIKYLRKYAKGYETDFIKIKSVKSNDSMRIYKICRRFVAYLNNRKLTKEEKKLLDKIFSEQ</sequence>
<dbReference type="Gene3D" id="3.90.1570.30">
    <property type="match status" value="1"/>
</dbReference>
<name>A0A1V6N574_METAZ</name>
<organism evidence="2 3">
    <name type="scientific">Methanobrevibacter arboriphilus JCM 13429 = DSM 1125</name>
    <dbReference type="NCBI Taxonomy" id="1300164"/>
    <lineage>
        <taxon>Archaea</taxon>
        <taxon>Methanobacteriati</taxon>
        <taxon>Methanobacteriota</taxon>
        <taxon>Methanomada group</taxon>
        <taxon>Methanobacteria</taxon>
        <taxon>Methanobacteriales</taxon>
        <taxon>Methanobacteriaceae</taxon>
        <taxon>Methanobrevibacter</taxon>
    </lineage>
</organism>
<evidence type="ECO:0000313" key="3">
    <source>
        <dbReference type="Proteomes" id="UP000191661"/>
    </source>
</evidence>
<dbReference type="AlphaFoldDB" id="A0A1V6N574"/>
<dbReference type="EMBL" id="JXMW01000001">
    <property type="protein sequence ID" value="OQD59860.1"/>
    <property type="molecule type" value="Genomic_DNA"/>
</dbReference>
<dbReference type="Proteomes" id="UP000191661">
    <property type="component" value="Unassembled WGS sequence"/>
</dbReference>
<proteinExistence type="predicted"/>
<comment type="caution">
    <text evidence="2">The sequence shown here is derived from an EMBL/GenBank/DDBJ whole genome shotgun (WGS) entry which is preliminary data.</text>
</comment>
<feature type="domain" description="Type I restriction enzyme R protein N-terminal" evidence="1">
    <location>
        <begin position="54"/>
        <end position="127"/>
    </location>
</feature>
<protein>
    <recommendedName>
        <fullName evidence="1">Type I restriction enzyme R protein N-terminal domain-containing protein</fullName>
    </recommendedName>
</protein>
<dbReference type="OrthoDB" id="330911at2157"/>
<evidence type="ECO:0000259" key="1">
    <source>
        <dbReference type="Pfam" id="PF13588"/>
    </source>
</evidence>
<dbReference type="Pfam" id="PF13588">
    <property type="entry name" value="HSDR_N_2"/>
    <property type="match status" value="1"/>
</dbReference>
<accession>A0A1V6N574</accession>
<evidence type="ECO:0000313" key="2">
    <source>
        <dbReference type="EMBL" id="OQD59860.1"/>
    </source>
</evidence>
<gene>
    <name evidence="2" type="ORF">MBBAR_1c02690</name>
</gene>
<dbReference type="RefSeq" id="WP_080459479.1">
    <property type="nucleotide sequence ID" value="NZ_JXMW01000001.1"/>
</dbReference>
<reference evidence="2 3" key="1">
    <citation type="submission" date="2014-12" db="EMBL/GenBank/DDBJ databases">
        <title>Genome sequence of Methanobrevibacter arboriphilicus DH1, DSM1125.</title>
        <authorList>
            <person name="Poehlein A."/>
            <person name="Thauer R.K."/>
            <person name="Seedorf H."/>
            <person name="Daniel R."/>
        </authorList>
    </citation>
    <scope>NUCLEOTIDE SEQUENCE [LARGE SCALE GENOMIC DNA]</scope>
    <source>
        <strain evidence="2 3">DH1</strain>
    </source>
</reference>
<keyword evidence="3" id="KW-1185">Reference proteome</keyword>